<evidence type="ECO:0000256" key="1">
    <source>
        <dbReference type="SAM" id="MobiDB-lite"/>
    </source>
</evidence>
<feature type="region of interest" description="Disordered" evidence="1">
    <location>
        <begin position="256"/>
        <end position="282"/>
    </location>
</feature>
<proteinExistence type="predicted"/>
<name>A0ABT8K3E0_9MICC</name>
<dbReference type="Proteomes" id="UP001174209">
    <property type="component" value="Unassembled WGS sequence"/>
</dbReference>
<keyword evidence="3" id="KW-1185">Reference proteome</keyword>
<reference evidence="2" key="1">
    <citation type="submission" date="2023-06" db="EMBL/GenBank/DDBJ databases">
        <title>MT1 and MT2 Draft Genomes of Novel Species.</title>
        <authorList>
            <person name="Venkateswaran K."/>
        </authorList>
    </citation>
    <scope>NUCLEOTIDE SEQUENCE</scope>
    <source>
        <strain evidence="2">IIF3SC-B10</strain>
    </source>
</reference>
<evidence type="ECO:0000313" key="2">
    <source>
        <dbReference type="EMBL" id="MDN4611945.1"/>
    </source>
</evidence>
<organism evidence="2 3">
    <name type="scientific">Arthrobacter burdickii</name>
    <dbReference type="NCBI Taxonomy" id="3035920"/>
    <lineage>
        <taxon>Bacteria</taxon>
        <taxon>Bacillati</taxon>
        <taxon>Actinomycetota</taxon>
        <taxon>Actinomycetes</taxon>
        <taxon>Micrococcales</taxon>
        <taxon>Micrococcaceae</taxon>
        <taxon>Arthrobacter</taxon>
    </lineage>
</organism>
<dbReference type="RefSeq" id="WP_301228285.1">
    <property type="nucleotide sequence ID" value="NZ_JAROCG010000001.1"/>
</dbReference>
<accession>A0ABT8K3E0</accession>
<dbReference type="EMBL" id="JAROCG010000001">
    <property type="protein sequence ID" value="MDN4611945.1"/>
    <property type="molecule type" value="Genomic_DNA"/>
</dbReference>
<evidence type="ECO:0008006" key="4">
    <source>
        <dbReference type="Google" id="ProtNLM"/>
    </source>
</evidence>
<gene>
    <name evidence="2" type="ORF">P5G52_13835</name>
</gene>
<protein>
    <recommendedName>
        <fullName evidence="4">Capsid maturation protease</fullName>
    </recommendedName>
</protein>
<sequence length="401" mass="42956">MPTLITEAGTLAPTKTGRLEITLITPGWGSSGYYSAEMLEQAAADRVFPRGTQQHIDHMGASERIENSAGSLRTLAAVLTEDAEWEPDWTDPKTGVKGRLKSEALLGSQYRETITEFAEYIGTSISAGADVTIGEAEGRKGHIVEKLHPNPLNRVDFVTVAGRGGRISDVLEAAVHRIAEATANDTRDALSAAVKEAYGADGVWLWVLDYDEANVWFTQESEDESHTWQQAYTMTDTTATLSGDLIEVRRVTTYTPITPPADDAAQESKNSPPIPAGVTERKESAMTTTQIEEAELATLKQDAGRVTALEADNADLRKSVAEAVIAEAFAGLEAPRTKARIFESFTAKGSPMTTDALRTEATESAAELKVLQGAGKVDGVGDTTPVGESKTITDDDIVNAL</sequence>
<evidence type="ECO:0000313" key="3">
    <source>
        <dbReference type="Proteomes" id="UP001174209"/>
    </source>
</evidence>
<comment type="caution">
    <text evidence="2">The sequence shown here is derived from an EMBL/GenBank/DDBJ whole genome shotgun (WGS) entry which is preliminary data.</text>
</comment>